<sequence>MADIRTLHWYESAADNQSIATNGWRFQVAKSVATANAAPTFNVVWQSQGVAPATDISWKVQYALNWTAAVPASGVKVNVGGTWQRCNKGETYDLNEQGYWVPSTNPAGPDGAGWLNVGSINYSYPGVLGIHIIVGVMNNETGRYEPIFIDQATLPEGSSAKYQPLETVSWWLEANDLTGQVFHSTKSRATTYDFTNPSDPVTGAFEWSTSFIMLGGKWVIAPGPIPQALRAPPRSAKLPFLSIGGEPPLLLELDLGSWLVNFAIPLSAAALAAAATALYNKLKSKFQELKIDVVGTDGTRLKITYKAGTAPGTLESLGFPAGAPGPATTIDDALKDLKKANTIPQKESWTISAATALAGANGLPPASSQPESKANGASNGASNGNGNSNAYGYGPAPTEQGSNTFVASYQPKSPFLQQGYNQNTISA</sequence>
<gene>
    <name evidence="2" type="ORF">QBC36DRAFT_213621</name>
</gene>
<reference evidence="2" key="1">
    <citation type="journal article" date="2023" name="Mol. Phylogenet. Evol.">
        <title>Genome-scale phylogeny and comparative genomics of the fungal order Sordariales.</title>
        <authorList>
            <person name="Hensen N."/>
            <person name="Bonometti L."/>
            <person name="Westerberg I."/>
            <person name="Brannstrom I.O."/>
            <person name="Guillou S."/>
            <person name="Cros-Aarteil S."/>
            <person name="Calhoun S."/>
            <person name="Haridas S."/>
            <person name="Kuo A."/>
            <person name="Mondo S."/>
            <person name="Pangilinan J."/>
            <person name="Riley R."/>
            <person name="LaButti K."/>
            <person name="Andreopoulos B."/>
            <person name="Lipzen A."/>
            <person name="Chen C."/>
            <person name="Yan M."/>
            <person name="Daum C."/>
            <person name="Ng V."/>
            <person name="Clum A."/>
            <person name="Steindorff A."/>
            <person name="Ohm R.A."/>
            <person name="Martin F."/>
            <person name="Silar P."/>
            <person name="Natvig D.O."/>
            <person name="Lalanne C."/>
            <person name="Gautier V."/>
            <person name="Ament-Velasquez S.L."/>
            <person name="Kruys A."/>
            <person name="Hutchinson M.I."/>
            <person name="Powell A.J."/>
            <person name="Barry K."/>
            <person name="Miller A.N."/>
            <person name="Grigoriev I.V."/>
            <person name="Debuchy R."/>
            <person name="Gladieux P."/>
            <person name="Hiltunen Thoren M."/>
            <person name="Johannesson H."/>
        </authorList>
    </citation>
    <scope>NUCLEOTIDE SEQUENCE</scope>
    <source>
        <strain evidence="2">CBS 892.96</strain>
    </source>
</reference>
<feature type="region of interest" description="Disordered" evidence="1">
    <location>
        <begin position="361"/>
        <end position="427"/>
    </location>
</feature>
<accession>A0AAN7A624</accession>
<comment type="caution">
    <text evidence="2">The sequence shown here is derived from an EMBL/GenBank/DDBJ whole genome shotgun (WGS) entry which is preliminary data.</text>
</comment>
<evidence type="ECO:0000313" key="2">
    <source>
        <dbReference type="EMBL" id="KAK4176616.1"/>
    </source>
</evidence>
<evidence type="ECO:0000313" key="3">
    <source>
        <dbReference type="Proteomes" id="UP001302321"/>
    </source>
</evidence>
<dbReference type="Proteomes" id="UP001302321">
    <property type="component" value="Unassembled WGS sequence"/>
</dbReference>
<dbReference type="EMBL" id="MU866191">
    <property type="protein sequence ID" value="KAK4176616.1"/>
    <property type="molecule type" value="Genomic_DNA"/>
</dbReference>
<organism evidence="2 3">
    <name type="scientific">Triangularia setosa</name>
    <dbReference type="NCBI Taxonomy" id="2587417"/>
    <lineage>
        <taxon>Eukaryota</taxon>
        <taxon>Fungi</taxon>
        <taxon>Dikarya</taxon>
        <taxon>Ascomycota</taxon>
        <taxon>Pezizomycotina</taxon>
        <taxon>Sordariomycetes</taxon>
        <taxon>Sordariomycetidae</taxon>
        <taxon>Sordariales</taxon>
        <taxon>Podosporaceae</taxon>
        <taxon>Triangularia</taxon>
    </lineage>
</organism>
<protein>
    <submittedName>
        <fullName evidence="2">Uncharacterized protein</fullName>
    </submittedName>
</protein>
<name>A0AAN7A624_9PEZI</name>
<reference evidence="2" key="2">
    <citation type="submission" date="2023-05" db="EMBL/GenBank/DDBJ databases">
        <authorList>
            <consortium name="Lawrence Berkeley National Laboratory"/>
            <person name="Steindorff A."/>
            <person name="Hensen N."/>
            <person name="Bonometti L."/>
            <person name="Westerberg I."/>
            <person name="Brannstrom I.O."/>
            <person name="Guillou S."/>
            <person name="Cros-Aarteil S."/>
            <person name="Calhoun S."/>
            <person name="Haridas S."/>
            <person name="Kuo A."/>
            <person name="Mondo S."/>
            <person name="Pangilinan J."/>
            <person name="Riley R."/>
            <person name="Labutti K."/>
            <person name="Andreopoulos B."/>
            <person name="Lipzen A."/>
            <person name="Chen C."/>
            <person name="Yanf M."/>
            <person name="Daum C."/>
            <person name="Ng V."/>
            <person name="Clum A."/>
            <person name="Ohm R."/>
            <person name="Martin F."/>
            <person name="Silar P."/>
            <person name="Natvig D."/>
            <person name="Lalanne C."/>
            <person name="Gautier V."/>
            <person name="Ament-Velasquez S.L."/>
            <person name="Kruys A."/>
            <person name="Hutchinson M.I."/>
            <person name="Powell A.J."/>
            <person name="Barry K."/>
            <person name="Miller A.N."/>
            <person name="Grigoriev I.V."/>
            <person name="Debuchy R."/>
            <person name="Gladieux P."/>
            <person name="Thoren M.H."/>
            <person name="Johannesson H."/>
        </authorList>
    </citation>
    <scope>NUCLEOTIDE SEQUENCE</scope>
    <source>
        <strain evidence="2">CBS 892.96</strain>
    </source>
</reference>
<dbReference type="AlphaFoldDB" id="A0AAN7A624"/>
<feature type="compositionally biased region" description="Low complexity" evidence="1">
    <location>
        <begin position="374"/>
        <end position="394"/>
    </location>
</feature>
<keyword evidence="3" id="KW-1185">Reference proteome</keyword>
<proteinExistence type="predicted"/>
<feature type="compositionally biased region" description="Polar residues" evidence="1">
    <location>
        <begin position="399"/>
        <end position="427"/>
    </location>
</feature>
<evidence type="ECO:0000256" key="1">
    <source>
        <dbReference type="SAM" id="MobiDB-lite"/>
    </source>
</evidence>